<dbReference type="CDD" id="cd02932">
    <property type="entry name" value="OYE_YqiM_FMN"/>
    <property type="match status" value="1"/>
</dbReference>
<dbReference type="InterPro" id="IPR013785">
    <property type="entry name" value="Aldolase_TIM"/>
</dbReference>
<evidence type="ECO:0000313" key="9">
    <source>
        <dbReference type="EMBL" id="KAG2425344.1"/>
    </source>
</evidence>
<evidence type="ECO:0000256" key="5">
    <source>
        <dbReference type="ARBA" id="ARBA00022857"/>
    </source>
</evidence>
<evidence type="ECO:0000256" key="6">
    <source>
        <dbReference type="ARBA" id="ARBA00023002"/>
    </source>
</evidence>
<evidence type="ECO:0000256" key="1">
    <source>
        <dbReference type="ARBA" id="ARBA00001917"/>
    </source>
</evidence>
<dbReference type="Gene3D" id="3.20.20.70">
    <property type="entry name" value="Aldolase class I"/>
    <property type="match status" value="1"/>
</dbReference>
<dbReference type="AlphaFoldDB" id="A0A835SNC5"/>
<dbReference type="InterPro" id="IPR001155">
    <property type="entry name" value="OxRdtase_FMN_N"/>
</dbReference>
<accession>A0A835SNC5</accession>
<evidence type="ECO:0000256" key="3">
    <source>
        <dbReference type="ARBA" id="ARBA00022630"/>
    </source>
</evidence>
<comment type="similarity">
    <text evidence="2">Belongs to the NADH:flavin oxidoreductase/NADH oxidase family.</text>
</comment>
<dbReference type="PANTHER" id="PTHR43303">
    <property type="entry name" value="NADPH DEHYDROGENASE C23G7.10C-RELATED"/>
    <property type="match status" value="1"/>
</dbReference>
<keyword evidence="3" id="KW-0285">Flavoprotein</keyword>
<organism evidence="9 10">
    <name type="scientific">Chlamydomonas incerta</name>
    <dbReference type="NCBI Taxonomy" id="51695"/>
    <lineage>
        <taxon>Eukaryota</taxon>
        <taxon>Viridiplantae</taxon>
        <taxon>Chlorophyta</taxon>
        <taxon>core chlorophytes</taxon>
        <taxon>Chlorophyceae</taxon>
        <taxon>CS clade</taxon>
        <taxon>Chlamydomonadales</taxon>
        <taxon>Chlamydomonadaceae</taxon>
        <taxon>Chlamydomonas</taxon>
    </lineage>
</organism>
<keyword evidence="5" id="KW-0521">NADP</keyword>
<comment type="caution">
    <text evidence="9">The sequence shown here is derived from an EMBL/GenBank/DDBJ whole genome shotgun (WGS) entry which is preliminary data.</text>
</comment>
<keyword evidence="10" id="KW-1185">Reference proteome</keyword>
<protein>
    <recommendedName>
        <fullName evidence="8">NADH:flavin oxidoreductase/NADH oxidase N-terminal domain-containing protein</fullName>
    </recommendedName>
</protein>
<dbReference type="Proteomes" id="UP000650467">
    <property type="component" value="Unassembled WGS sequence"/>
</dbReference>
<dbReference type="InterPro" id="IPR044152">
    <property type="entry name" value="YqjM-like"/>
</dbReference>
<evidence type="ECO:0000313" key="10">
    <source>
        <dbReference type="Proteomes" id="UP000650467"/>
    </source>
</evidence>
<keyword evidence="4" id="KW-0288">FMN</keyword>
<evidence type="ECO:0000256" key="4">
    <source>
        <dbReference type="ARBA" id="ARBA00022643"/>
    </source>
</evidence>
<reference evidence="9" key="1">
    <citation type="journal article" date="2020" name="bioRxiv">
        <title>Comparative genomics of Chlamydomonas.</title>
        <authorList>
            <person name="Craig R.J."/>
            <person name="Hasan A.R."/>
            <person name="Ness R.W."/>
            <person name="Keightley P.D."/>
        </authorList>
    </citation>
    <scope>NUCLEOTIDE SEQUENCE</scope>
    <source>
        <strain evidence="9">SAG 7.73</strain>
    </source>
</reference>
<dbReference type="OrthoDB" id="1663137at2759"/>
<feature type="domain" description="NADH:flavin oxidoreductase/NADH oxidase N-terminal" evidence="8">
    <location>
        <begin position="35"/>
        <end position="376"/>
    </location>
</feature>
<name>A0A835SNC5_CHLIN</name>
<dbReference type="SUPFAM" id="SSF51395">
    <property type="entry name" value="FMN-linked oxidoreductases"/>
    <property type="match status" value="1"/>
</dbReference>
<dbReference type="PANTHER" id="PTHR43303:SF4">
    <property type="entry name" value="NADPH DEHYDROGENASE C23G7.10C-RELATED"/>
    <property type="match status" value="1"/>
</dbReference>
<dbReference type="Pfam" id="PF00724">
    <property type="entry name" value="Oxidored_FMN"/>
    <property type="match status" value="1"/>
</dbReference>
<dbReference type="EMBL" id="JAEHOC010000056">
    <property type="protein sequence ID" value="KAG2425344.1"/>
    <property type="molecule type" value="Genomic_DNA"/>
</dbReference>
<dbReference type="GO" id="GO:0003959">
    <property type="term" value="F:NADPH dehydrogenase activity"/>
    <property type="evidence" value="ECO:0007669"/>
    <property type="project" value="InterPro"/>
</dbReference>
<keyword evidence="6" id="KW-0560">Oxidoreductase</keyword>
<proteinExistence type="inferred from homology"/>
<gene>
    <name evidence="9" type="ORF">HXX76_013758</name>
</gene>
<evidence type="ECO:0000259" key="8">
    <source>
        <dbReference type="Pfam" id="PF00724"/>
    </source>
</evidence>
<evidence type="ECO:0000256" key="7">
    <source>
        <dbReference type="SAM" id="MobiDB-lite"/>
    </source>
</evidence>
<evidence type="ECO:0000256" key="2">
    <source>
        <dbReference type="ARBA" id="ARBA00005979"/>
    </source>
</evidence>
<feature type="region of interest" description="Disordered" evidence="7">
    <location>
        <begin position="1"/>
        <end position="33"/>
    </location>
</feature>
<sequence length="395" mass="42469">MAASRLRRASAASARRHQLPAQAASKSGPSGRPHLFEPITLRQLTVPNRIWLSPMCQYSAVEGVVNNWHLVHLGARAAGGCGLVMAEASAVVPEGRISPGDAGIWNDAHVEAWRPIAEFIRSQGSVPAIQLAHAGRKASTSEPSVEGGRPLYPGKDARAWQAVAPSAVPFADFQTPREMTEADIRAVVDAFAAAAQRSLKAGFQVVEIHMAHGYLLHQFLSPQVNKRKDQYGGSLANRMRLPLAVAEAVRAVVPPELPLAVRISATDWAGPLDGPAWDVDQSVALCGALRDLGCDLVDVSSGGQLPRALIPVGPGYQVPFSERIRREARVATGTVGMITSAKQAEQILAEGKADVVLIGREMLRDPHWPLRAAAELGYEAMRYPPQYERGKFPVK</sequence>
<dbReference type="GO" id="GO:0010181">
    <property type="term" value="F:FMN binding"/>
    <property type="evidence" value="ECO:0007669"/>
    <property type="project" value="InterPro"/>
</dbReference>
<comment type="cofactor">
    <cofactor evidence="1">
        <name>FMN</name>
        <dbReference type="ChEBI" id="CHEBI:58210"/>
    </cofactor>
</comment>
<dbReference type="GO" id="GO:0050661">
    <property type="term" value="F:NADP binding"/>
    <property type="evidence" value="ECO:0007669"/>
    <property type="project" value="InterPro"/>
</dbReference>
<feature type="compositionally biased region" description="Basic residues" evidence="7">
    <location>
        <begin position="1"/>
        <end position="18"/>
    </location>
</feature>